<dbReference type="CDD" id="cd11386">
    <property type="entry name" value="MCP_signal"/>
    <property type="match status" value="1"/>
</dbReference>
<evidence type="ECO:0000256" key="4">
    <source>
        <dbReference type="ARBA" id="ARBA00023136"/>
    </source>
</evidence>
<evidence type="ECO:0000256" key="3">
    <source>
        <dbReference type="ARBA" id="ARBA00022989"/>
    </source>
</evidence>
<dbReference type="PANTHER" id="PTHR32089:SF119">
    <property type="entry name" value="METHYL-ACCEPTING CHEMOTAXIS PROTEIN CTPL"/>
    <property type="match status" value="1"/>
</dbReference>
<gene>
    <name evidence="10" type="ORF">GQA94_02605</name>
</gene>
<comment type="subcellular location">
    <subcellularLocation>
        <location evidence="1">Membrane</location>
        <topology evidence="1">Multi-pass membrane protein</topology>
    </subcellularLocation>
</comment>
<dbReference type="GO" id="GO:0006935">
    <property type="term" value="P:chemotaxis"/>
    <property type="evidence" value="ECO:0007669"/>
    <property type="project" value="InterPro"/>
</dbReference>
<comment type="similarity">
    <text evidence="6">Belongs to the methyl-accepting chemotaxis (MCP) protein family.</text>
</comment>
<dbReference type="EMBL" id="CP046902">
    <property type="protein sequence ID" value="QGZ29012.1"/>
    <property type="molecule type" value="Genomic_DNA"/>
</dbReference>
<evidence type="ECO:0000256" key="6">
    <source>
        <dbReference type="ARBA" id="ARBA00029447"/>
    </source>
</evidence>
<dbReference type="PRINTS" id="PR00260">
    <property type="entry name" value="CHEMTRNSDUCR"/>
</dbReference>
<feature type="domain" description="Methyl-accepting transducer" evidence="9">
    <location>
        <begin position="220"/>
        <end position="466"/>
    </location>
</feature>
<dbReference type="Gene3D" id="1.10.287.950">
    <property type="entry name" value="Methyl-accepting chemotaxis protein"/>
    <property type="match status" value="1"/>
</dbReference>
<feature type="transmembrane region" description="Helical" evidence="8">
    <location>
        <begin position="83"/>
        <end position="100"/>
    </location>
</feature>
<dbReference type="Proteomes" id="UP000438983">
    <property type="component" value="Chromosome"/>
</dbReference>
<feature type="transmembrane region" description="Helical" evidence="8">
    <location>
        <begin position="36"/>
        <end position="55"/>
    </location>
</feature>
<keyword evidence="4 8" id="KW-0472">Membrane</keyword>
<dbReference type="FunFam" id="1.10.287.950:FF:000001">
    <property type="entry name" value="Methyl-accepting chemotaxis sensory transducer"/>
    <property type="match status" value="1"/>
</dbReference>
<keyword evidence="2 8" id="KW-0812">Transmembrane</keyword>
<dbReference type="PROSITE" id="PS50111">
    <property type="entry name" value="CHEMOTAXIS_TRANSDUC_2"/>
    <property type="match status" value="1"/>
</dbReference>
<evidence type="ECO:0000256" key="2">
    <source>
        <dbReference type="ARBA" id="ARBA00022692"/>
    </source>
</evidence>
<evidence type="ECO:0000313" key="11">
    <source>
        <dbReference type="Proteomes" id="UP000438983"/>
    </source>
</evidence>
<dbReference type="OrthoDB" id="2489132at2"/>
<dbReference type="SUPFAM" id="SSF58104">
    <property type="entry name" value="Methyl-accepting chemotaxis protein (MCP) signaling domain"/>
    <property type="match status" value="1"/>
</dbReference>
<feature type="transmembrane region" description="Helical" evidence="8">
    <location>
        <begin position="137"/>
        <end position="161"/>
    </location>
</feature>
<dbReference type="SMART" id="SM00283">
    <property type="entry name" value="MA"/>
    <property type="match status" value="1"/>
</dbReference>
<feature type="transmembrane region" description="Helical" evidence="8">
    <location>
        <begin position="12"/>
        <end position="30"/>
    </location>
</feature>
<dbReference type="RefSeq" id="WP_158186607.1">
    <property type="nucleotide sequence ID" value="NZ_CP046902.1"/>
</dbReference>
<dbReference type="GO" id="GO:0016020">
    <property type="term" value="C:membrane"/>
    <property type="evidence" value="ECO:0007669"/>
    <property type="project" value="UniProtKB-SubCell"/>
</dbReference>
<keyword evidence="3 8" id="KW-1133">Transmembrane helix</keyword>
<evidence type="ECO:0000313" key="10">
    <source>
        <dbReference type="EMBL" id="QGZ29012.1"/>
    </source>
</evidence>
<organism evidence="10 11">
    <name type="scientific">Stutzerimonas stutzeri</name>
    <name type="common">Pseudomonas stutzeri</name>
    <dbReference type="NCBI Taxonomy" id="316"/>
    <lineage>
        <taxon>Bacteria</taxon>
        <taxon>Pseudomonadati</taxon>
        <taxon>Pseudomonadota</taxon>
        <taxon>Gammaproteobacteria</taxon>
        <taxon>Pseudomonadales</taxon>
        <taxon>Pseudomonadaceae</taxon>
        <taxon>Stutzerimonas</taxon>
    </lineage>
</organism>
<sequence length="507" mass="53735">MPTPFHHQADRIMLAVLWTMALYSLGLALWHDSWPAALIIGGGTAICLTALRSLIGGTRLFRCLMGTAFMVLCALHIQQSHGMIEMHFGIFVLLAILVYYRDWLPILVAAGVIAAHHVGFFLLQQGNEGIWVVQADAGWPIILVHAGYVVVESTILVILALHGARDAAIGEHLQLTSAHLLREGQPIDLTYRSAATDPSAQGFNRLLGELDGLVSRVVGAGTELHGTSGHLASTTGRLNQGAEALQATTGQIGQSVEQLSAAVMQVSEETERAAQSAQKADSDVAAGISAVADAQNGIVELASEIGVCSEVVHALAEDTQQINRVLDVIHAVADQTNLLALNAAIEAARAGTHGRGFAVVADEVRQLAQRTQEATGEIQTMIARLQEGSANAVEAMSQSKDGVQRCVGHTERIAQLLEDIDRSIEAVQSIGVSTREQLASAAELSALVEQVRAVAEQSACDAEGVSGDSQRLEHLARHLLELCRQFEVSGEAQPEPALAGDALARPA</sequence>
<dbReference type="PANTHER" id="PTHR32089">
    <property type="entry name" value="METHYL-ACCEPTING CHEMOTAXIS PROTEIN MCPB"/>
    <property type="match status" value="1"/>
</dbReference>
<accession>A0A6I6LQR7</accession>
<evidence type="ECO:0000256" key="7">
    <source>
        <dbReference type="PROSITE-ProRule" id="PRU00284"/>
    </source>
</evidence>
<feature type="transmembrane region" description="Helical" evidence="8">
    <location>
        <begin position="60"/>
        <end position="77"/>
    </location>
</feature>
<keyword evidence="5 7" id="KW-0807">Transducer</keyword>
<protein>
    <submittedName>
        <fullName evidence="10">Methyl-accepting chemotaxis protein</fullName>
    </submittedName>
</protein>
<evidence type="ECO:0000256" key="1">
    <source>
        <dbReference type="ARBA" id="ARBA00004141"/>
    </source>
</evidence>
<evidence type="ECO:0000256" key="5">
    <source>
        <dbReference type="ARBA" id="ARBA00023224"/>
    </source>
</evidence>
<dbReference type="InterPro" id="IPR004090">
    <property type="entry name" value="Chemotax_Me-accpt_rcpt"/>
</dbReference>
<dbReference type="GO" id="GO:0007165">
    <property type="term" value="P:signal transduction"/>
    <property type="evidence" value="ECO:0007669"/>
    <property type="project" value="UniProtKB-KW"/>
</dbReference>
<evidence type="ECO:0000256" key="8">
    <source>
        <dbReference type="SAM" id="Phobius"/>
    </source>
</evidence>
<dbReference type="Pfam" id="PF00015">
    <property type="entry name" value="MCPsignal"/>
    <property type="match status" value="1"/>
</dbReference>
<dbReference type="GO" id="GO:0004888">
    <property type="term" value="F:transmembrane signaling receptor activity"/>
    <property type="evidence" value="ECO:0007669"/>
    <property type="project" value="InterPro"/>
</dbReference>
<feature type="transmembrane region" description="Helical" evidence="8">
    <location>
        <begin position="107"/>
        <end position="125"/>
    </location>
</feature>
<name>A0A6I6LQR7_STUST</name>
<evidence type="ECO:0000259" key="9">
    <source>
        <dbReference type="PROSITE" id="PS50111"/>
    </source>
</evidence>
<dbReference type="InterPro" id="IPR004089">
    <property type="entry name" value="MCPsignal_dom"/>
</dbReference>
<proteinExistence type="inferred from homology"/>
<dbReference type="AlphaFoldDB" id="A0A6I6LQR7"/>
<reference evidence="10 11" key="1">
    <citation type="submission" date="2019-12" db="EMBL/GenBank/DDBJ databases">
        <title>Complete genome sequence of Pseudomonas stutzeri.</title>
        <authorList>
            <person name="Lim S.R."/>
            <person name="Kim J.H."/>
        </authorList>
    </citation>
    <scope>NUCLEOTIDE SEQUENCE [LARGE SCALE GENOMIC DNA]</scope>
    <source>
        <strain evidence="10 11">PM101005</strain>
    </source>
</reference>